<evidence type="ECO:0000256" key="4">
    <source>
        <dbReference type="ARBA" id="ARBA00023157"/>
    </source>
</evidence>
<dbReference type="InterPro" id="IPR013740">
    <property type="entry name" value="Redoxin"/>
</dbReference>
<dbReference type="Proteomes" id="UP001144612">
    <property type="component" value="Unassembled WGS sequence"/>
</dbReference>
<organism evidence="8 9">
    <name type="scientific">Clostridium brassicae</name>
    <dbReference type="NCBI Taxonomy" id="2999072"/>
    <lineage>
        <taxon>Bacteria</taxon>
        <taxon>Bacillati</taxon>
        <taxon>Bacillota</taxon>
        <taxon>Clostridia</taxon>
        <taxon>Eubacteriales</taxon>
        <taxon>Clostridiaceae</taxon>
        <taxon>Clostridium</taxon>
    </lineage>
</organism>
<keyword evidence="9" id="KW-1185">Reference proteome</keyword>
<sequence length="367" mass="41244">MKRKFLSGIIVLALCFSVVGCGKTSKDKAVENKTNTEQTQKKNIDSEKIVKFESFGIEYILPDSWLKASKSNTLGPEPCGAGEEDKKREVFGEVGFAFISKEDVNELQDKMKKVKTEEEQMKVVMDLQKKSKKLLNIVIFNKDKATKAAKDKMFADFKNHDKLGEKGNYEFYFLYNDQYDDKGLSDSSKKEFKEICDSIKEFKNSIKISIAVTEEEKIKNSGVKNIGDIKTKDIHGKTVDKSIFKENKLTIVDIWATTCGPCVQAMPELQKLQEELKKDKINVMGIVIDALDEETTEVAKNIVEKKGVKYIDIVPDEILKNGILKTITGTPTFIFVDSNGNIVGKPIIGANIEAIKKEALDLVKNIK</sequence>
<dbReference type="Gene3D" id="3.40.30.10">
    <property type="entry name" value="Glutaredoxin"/>
    <property type="match status" value="1"/>
</dbReference>
<keyword evidence="3" id="KW-0735">Signal-anchor</keyword>
<name>A0ABT4DCB8_9CLOT</name>
<feature type="signal peptide" evidence="6">
    <location>
        <begin position="1"/>
        <end position="20"/>
    </location>
</feature>
<accession>A0ABT4DCB8</accession>
<gene>
    <name evidence="8" type="ORF">OW729_08635</name>
</gene>
<keyword evidence="5" id="KW-0676">Redox-active center</keyword>
<evidence type="ECO:0000256" key="1">
    <source>
        <dbReference type="ARBA" id="ARBA00004196"/>
    </source>
</evidence>
<evidence type="ECO:0000256" key="3">
    <source>
        <dbReference type="ARBA" id="ARBA00022968"/>
    </source>
</evidence>
<dbReference type="SUPFAM" id="SSF52833">
    <property type="entry name" value="Thioredoxin-like"/>
    <property type="match status" value="2"/>
</dbReference>
<dbReference type="RefSeq" id="WP_268061086.1">
    <property type="nucleotide sequence ID" value="NZ_JAPQFJ010000007.1"/>
</dbReference>
<dbReference type="PANTHER" id="PTHR42852">
    <property type="entry name" value="THIOL:DISULFIDE INTERCHANGE PROTEIN DSBE"/>
    <property type="match status" value="1"/>
</dbReference>
<dbReference type="PROSITE" id="PS51352">
    <property type="entry name" value="THIOREDOXIN_2"/>
    <property type="match status" value="1"/>
</dbReference>
<dbReference type="InterPro" id="IPR013766">
    <property type="entry name" value="Thioredoxin_domain"/>
</dbReference>
<evidence type="ECO:0000313" key="8">
    <source>
        <dbReference type="EMBL" id="MCY6958669.1"/>
    </source>
</evidence>
<evidence type="ECO:0000256" key="6">
    <source>
        <dbReference type="SAM" id="SignalP"/>
    </source>
</evidence>
<comment type="subcellular location">
    <subcellularLocation>
        <location evidence="1">Cell envelope</location>
    </subcellularLocation>
</comment>
<keyword evidence="2" id="KW-0201">Cytochrome c-type biogenesis</keyword>
<evidence type="ECO:0000256" key="5">
    <source>
        <dbReference type="ARBA" id="ARBA00023284"/>
    </source>
</evidence>
<keyword evidence="3" id="KW-0812">Transmembrane</keyword>
<dbReference type="EMBL" id="JAPQFJ010000007">
    <property type="protein sequence ID" value="MCY6958669.1"/>
    <property type="molecule type" value="Genomic_DNA"/>
</dbReference>
<keyword evidence="4" id="KW-1015">Disulfide bond</keyword>
<comment type="caution">
    <text evidence="8">The sequence shown here is derived from an EMBL/GenBank/DDBJ whole genome shotgun (WGS) entry which is preliminary data.</text>
</comment>
<keyword evidence="6" id="KW-0732">Signal</keyword>
<feature type="chain" id="PRO_5047137311" evidence="6">
    <location>
        <begin position="21"/>
        <end position="367"/>
    </location>
</feature>
<dbReference type="InterPro" id="IPR050553">
    <property type="entry name" value="Thioredoxin_ResA/DsbE_sf"/>
</dbReference>
<evidence type="ECO:0000256" key="2">
    <source>
        <dbReference type="ARBA" id="ARBA00022748"/>
    </source>
</evidence>
<proteinExistence type="predicted"/>
<dbReference type="CDD" id="cd02966">
    <property type="entry name" value="TlpA_like_family"/>
    <property type="match status" value="1"/>
</dbReference>
<feature type="domain" description="Thioredoxin" evidence="7">
    <location>
        <begin position="220"/>
        <end position="365"/>
    </location>
</feature>
<dbReference type="PROSITE" id="PS51257">
    <property type="entry name" value="PROKAR_LIPOPROTEIN"/>
    <property type="match status" value="1"/>
</dbReference>
<evidence type="ECO:0000313" key="9">
    <source>
        <dbReference type="Proteomes" id="UP001144612"/>
    </source>
</evidence>
<reference evidence="8" key="1">
    <citation type="submission" date="2022-12" db="EMBL/GenBank/DDBJ databases">
        <title>Clostridium sp. nov., isolated from industrial wastewater.</title>
        <authorList>
            <person name="Jiayan W."/>
        </authorList>
    </citation>
    <scope>NUCLEOTIDE SEQUENCE</scope>
    <source>
        <strain evidence="8">ZC22-4</strain>
    </source>
</reference>
<protein>
    <submittedName>
        <fullName evidence="8">TlpA disulfide reductase family protein</fullName>
    </submittedName>
</protein>
<dbReference type="Pfam" id="PF08534">
    <property type="entry name" value="Redoxin"/>
    <property type="match status" value="1"/>
</dbReference>
<evidence type="ECO:0000259" key="7">
    <source>
        <dbReference type="PROSITE" id="PS51352"/>
    </source>
</evidence>
<dbReference type="InterPro" id="IPR036249">
    <property type="entry name" value="Thioredoxin-like_sf"/>
</dbReference>
<dbReference type="PANTHER" id="PTHR42852:SF6">
    <property type="entry name" value="THIOL:DISULFIDE INTERCHANGE PROTEIN DSBE"/>
    <property type="match status" value="1"/>
</dbReference>